<dbReference type="EMBL" id="MGEQ01000001">
    <property type="protein sequence ID" value="OGL88296.1"/>
    <property type="molecule type" value="Genomic_DNA"/>
</dbReference>
<reference evidence="1 2" key="1">
    <citation type="journal article" date="2016" name="Nat. Commun.">
        <title>Thousands of microbial genomes shed light on interconnected biogeochemical processes in an aquifer system.</title>
        <authorList>
            <person name="Anantharaman K."/>
            <person name="Brown C.T."/>
            <person name="Hug L.A."/>
            <person name="Sharon I."/>
            <person name="Castelle C.J."/>
            <person name="Probst A.J."/>
            <person name="Thomas B.C."/>
            <person name="Singh A."/>
            <person name="Wilkins M.J."/>
            <person name="Karaoz U."/>
            <person name="Brodie E.L."/>
            <person name="Williams K.H."/>
            <person name="Hubbard S.S."/>
            <person name="Banfield J.F."/>
        </authorList>
    </citation>
    <scope>NUCLEOTIDE SEQUENCE [LARGE SCALE GENOMIC DNA]</scope>
</reference>
<evidence type="ECO:0000313" key="2">
    <source>
        <dbReference type="Proteomes" id="UP000176593"/>
    </source>
</evidence>
<dbReference type="AlphaFoldDB" id="A0A1F7VCP2"/>
<protein>
    <submittedName>
        <fullName evidence="1">Uncharacterized protein</fullName>
    </submittedName>
</protein>
<evidence type="ECO:0000313" key="1">
    <source>
        <dbReference type="EMBL" id="OGL88296.1"/>
    </source>
</evidence>
<organism evidence="1 2">
    <name type="scientific">Candidatus Uhrbacteria bacterium RIFCSPLOWO2_02_FULL_48_18</name>
    <dbReference type="NCBI Taxonomy" id="1802408"/>
    <lineage>
        <taxon>Bacteria</taxon>
        <taxon>Candidatus Uhriibacteriota</taxon>
    </lineage>
</organism>
<comment type="caution">
    <text evidence="1">The sequence shown here is derived from an EMBL/GenBank/DDBJ whole genome shotgun (WGS) entry which is preliminary data.</text>
</comment>
<dbReference type="Proteomes" id="UP000176593">
    <property type="component" value="Unassembled WGS sequence"/>
</dbReference>
<name>A0A1F7VCP2_9BACT</name>
<gene>
    <name evidence="1" type="ORF">A3I41_01075</name>
</gene>
<accession>A0A1F7VCP2</accession>
<proteinExistence type="predicted"/>
<sequence>MLATAWISTLWFTRDTIYKAAPENTTIAVRFFISGKKGEIVESITKNIPLISNRSLTLTDLSPYISGEFVLFVNKDGSRSIAIRKGKTALPQSLLDSQTVAVQPIGHNIVLLSEKQVIIKPFQIKPKLLPGISLPGKRWIGELVDQTNTKRSFLFATKNHVEMTLPVVHTDGQAFKQIPNDTFAYLSTPFLPNTSNEFLDPFLPLMQSVVDPQFLAHLNDLANNKSQLLLTKDANGVGFFLTITPSELKKDIDIEQALRSIAALNTPKIQETLLDDGSSIKEIIANPNSVSVEQITLLGTQINRIHVNNVDLLASRAQNHKIFLTNRESLFRYTKESAKSANKICSGNMAGIALQPLVTMQNQYANVPNNSAILLFAQNFSSIGVKSGIVSTTIRFCK</sequence>